<gene>
    <name evidence="12" type="ORF">tloyanaT_24150</name>
</gene>
<keyword evidence="5" id="KW-0997">Cell inner membrane</keyword>
<evidence type="ECO:0000313" key="13">
    <source>
        <dbReference type="Proteomes" id="UP001157134"/>
    </source>
</evidence>
<evidence type="ECO:0000256" key="6">
    <source>
        <dbReference type="ARBA" id="ARBA00022692"/>
    </source>
</evidence>
<dbReference type="InterPro" id="IPR010817">
    <property type="entry name" value="HemY_N"/>
</dbReference>
<keyword evidence="6 10" id="KW-0812">Transmembrane</keyword>
<dbReference type="RefSeq" id="WP_284298906.1">
    <property type="nucleotide sequence ID" value="NZ_BSSV01000005.1"/>
</dbReference>
<comment type="caution">
    <text evidence="12">The sequence shown here is derived from an EMBL/GenBank/DDBJ whole genome shotgun (WGS) entry which is preliminary data.</text>
</comment>
<dbReference type="InterPro" id="IPR005254">
    <property type="entry name" value="Heme_biosyn_assoc_TPR_pro"/>
</dbReference>
<evidence type="ECO:0000256" key="9">
    <source>
        <dbReference type="ARBA" id="ARBA00023244"/>
    </source>
</evidence>
<dbReference type="EMBL" id="BSSV01000005">
    <property type="protein sequence ID" value="GLX86162.1"/>
    <property type="molecule type" value="Genomic_DNA"/>
</dbReference>
<organism evidence="12 13">
    <name type="scientific">Thalassotalea loyana</name>
    <dbReference type="NCBI Taxonomy" id="280483"/>
    <lineage>
        <taxon>Bacteria</taxon>
        <taxon>Pseudomonadati</taxon>
        <taxon>Pseudomonadota</taxon>
        <taxon>Gammaproteobacteria</taxon>
        <taxon>Alteromonadales</taxon>
        <taxon>Colwelliaceae</taxon>
        <taxon>Thalassotalea</taxon>
    </lineage>
</organism>
<evidence type="ECO:0000256" key="10">
    <source>
        <dbReference type="SAM" id="Phobius"/>
    </source>
</evidence>
<keyword evidence="7 10" id="KW-1133">Transmembrane helix</keyword>
<reference evidence="12 13" key="1">
    <citation type="submission" date="2023-03" db="EMBL/GenBank/DDBJ databases">
        <title>Thalassotalea loyana LMG 22536T draft genome sequence.</title>
        <authorList>
            <person name="Sawabe T."/>
        </authorList>
    </citation>
    <scope>NUCLEOTIDE SEQUENCE [LARGE SCALE GENOMIC DNA]</scope>
    <source>
        <strain evidence="12 13">LMG 22536</strain>
    </source>
</reference>
<dbReference type="SUPFAM" id="SSF48452">
    <property type="entry name" value="TPR-like"/>
    <property type="match status" value="1"/>
</dbReference>
<evidence type="ECO:0000256" key="5">
    <source>
        <dbReference type="ARBA" id="ARBA00022519"/>
    </source>
</evidence>
<feature type="transmembrane region" description="Helical" evidence="10">
    <location>
        <begin position="39"/>
        <end position="59"/>
    </location>
</feature>
<keyword evidence="9" id="KW-0627">Porphyrin biosynthesis</keyword>
<proteinExistence type="predicted"/>
<name>A0ABQ6HHG4_9GAMM</name>
<sequence length="396" mass="44760">MKNLILFILLFLLAVAISPILIGEKGYILIAMGNITIESTVVTASVLLFFTFIALFIMLRVVKGGVNFSFGAWRKFSLASQRKAKRDFRKGIASYILGDYKSAETLSVKSAEPISNEDVAYLIAADSAQKQGDKASTLHYLQYLESSENTKHNIESALVRLNTLLALEEYDKARKLLNEYHRHLGHEPRLLALEISLSLAELRFDSAIEYLVRARKDKNISESEVCQWEQKAFSGQFNLIIREQSNEALQKYWQDLPRKVKQRETVIACYAHVLAKNSIQQGLSKVLLPLIKPGTNVELLKSLRDLPLTRADDVIASVQKIVQKQPENGVWLSYLGHVAGQTKDWDMAGKAFHSLAQLEHYHMDKQDYLMFSNALVAQNKVQEANATLYKAVELDK</sequence>
<comment type="pathway">
    <text evidence="3">Porphyrin-containing compound metabolism; protoheme biosynthesis.</text>
</comment>
<keyword evidence="13" id="KW-1185">Reference proteome</keyword>
<dbReference type="Pfam" id="PF07219">
    <property type="entry name" value="HemY_N"/>
    <property type="match status" value="1"/>
</dbReference>
<evidence type="ECO:0000256" key="2">
    <source>
        <dbReference type="ARBA" id="ARBA00004429"/>
    </source>
</evidence>
<evidence type="ECO:0000256" key="4">
    <source>
        <dbReference type="ARBA" id="ARBA00022475"/>
    </source>
</evidence>
<accession>A0ABQ6HHG4</accession>
<evidence type="ECO:0000256" key="3">
    <source>
        <dbReference type="ARBA" id="ARBA00004744"/>
    </source>
</evidence>
<evidence type="ECO:0000256" key="1">
    <source>
        <dbReference type="ARBA" id="ARBA00002962"/>
    </source>
</evidence>
<feature type="domain" description="HemY N-terminal" evidence="11">
    <location>
        <begin position="26"/>
        <end position="132"/>
    </location>
</feature>
<comment type="function">
    <text evidence="1">Involved in a late step of protoheme IX synthesis.</text>
</comment>
<keyword evidence="4" id="KW-1003">Cell membrane</keyword>
<dbReference type="Proteomes" id="UP001157134">
    <property type="component" value="Unassembled WGS sequence"/>
</dbReference>
<evidence type="ECO:0000313" key="12">
    <source>
        <dbReference type="EMBL" id="GLX86162.1"/>
    </source>
</evidence>
<keyword evidence="8 10" id="KW-0472">Membrane</keyword>
<evidence type="ECO:0000256" key="8">
    <source>
        <dbReference type="ARBA" id="ARBA00023136"/>
    </source>
</evidence>
<dbReference type="NCBIfam" id="TIGR00540">
    <property type="entry name" value="TPR_hemY_coli"/>
    <property type="match status" value="1"/>
</dbReference>
<dbReference type="Gene3D" id="1.25.40.10">
    <property type="entry name" value="Tetratricopeptide repeat domain"/>
    <property type="match status" value="1"/>
</dbReference>
<evidence type="ECO:0000259" key="11">
    <source>
        <dbReference type="Pfam" id="PF07219"/>
    </source>
</evidence>
<comment type="subcellular location">
    <subcellularLocation>
        <location evidence="2">Cell inner membrane</location>
        <topology evidence="2">Multi-pass membrane protein</topology>
    </subcellularLocation>
</comment>
<dbReference type="InterPro" id="IPR011990">
    <property type="entry name" value="TPR-like_helical_dom_sf"/>
</dbReference>
<protein>
    <recommendedName>
        <fullName evidence="11">HemY N-terminal domain-containing protein</fullName>
    </recommendedName>
</protein>
<evidence type="ECO:0000256" key="7">
    <source>
        <dbReference type="ARBA" id="ARBA00022989"/>
    </source>
</evidence>